<reference evidence="2 3" key="1">
    <citation type="submission" date="2018-06" db="EMBL/GenBank/DDBJ databases">
        <authorList>
            <consortium name="Pathogen Informatics"/>
            <person name="Doyle S."/>
        </authorList>
    </citation>
    <scope>NUCLEOTIDE SEQUENCE [LARGE SCALE GENOMIC DNA]</scope>
    <source>
        <strain evidence="2 3">NCTC10684</strain>
    </source>
</reference>
<keyword evidence="1" id="KW-0812">Transmembrane</keyword>
<dbReference type="OrthoDB" id="7362327at2"/>
<sequence length="67" mass="7397">MQDQNHPFLRPLWRRIALVGFCAAWSIFEFVTGSAFWGTLAGGMAAIGAYQFIIAYKPGDDTEAGKE</sequence>
<keyword evidence="1" id="KW-0472">Membrane</keyword>
<proteinExistence type="predicted"/>
<dbReference type="RefSeq" id="WP_115731015.1">
    <property type="nucleotide sequence ID" value="NZ_BAAAVY010000008.1"/>
</dbReference>
<accession>A0A380WIB1</accession>
<evidence type="ECO:0000256" key="1">
    <source>
        <dbReference type="SAM" id="Phobius"/>
    </source>
</evidence>
<dbReference type="Proteomes" id="UP000254701">
    <property type="component" value="Unassembled WGS sequence"/>
</dbReference>
<feature type="transmembrane region" description="Helical" evidence="1">
    <location>
        <begin position="34"/>
        <end position="56"/>
    </location>
</feature>
<organism evidence="2 3">
    <name type="scientific">Aminobacter aminovorans</name>
    <name type="common">Chelatobacter heintzii</name>
    <dbReference type="NCBI Taxonomy" id="83263"/>
    <lineage>
        <taxon>Bacteria</taxon>
        <taxon>Pseudomonadati</taxon>
        <taxon>Pseudomonadota</taxon>
        <taxon>Alphaproteobacteria</taxon>
        <taxon>Hyphomicrobiales</taxon>
        <taxon>Phyllobacteriaceae</taxon>
        <taxon>Aminobacter</taxon>
    </lineage>
</organism>
<name>A0A380WIB1_AMIAI</name>
<protein>
    <recommendedName>
        <fullName evidence="4">DUF3329 domain-containing protein</fullName>
    </recommendedName>
</protein>
<keyword evidence="1" id="KW-1133">Transmembrane helix</keyword>
<dbReference type="AlphaFoldDB" id="A0A380WIB1"/>
<evidence type="ECO:0008006" key="4">
    <source>
        <dbReference type="Google" id="ProtNLM"/>
    </source>
</evidence>
<evidence type="ECO:0000313" key="3">
    <source>
        <dbReference type="Proteomes" id="UP000254701"/>
    </source>
</evidence>
<dbReference type="EMBL" id="UFSM01000001">
    <property type="protein sequence ID" value="SUU88723.1"/>
    <property type="molecule type" value="Genomic_DNA"/>
</dbReference>
<gene>
    <name evidence="2" type="ORF">NCTC10684_01951</name>
</gene>
<feature type="transmembrane region" description="Helical" evidence="1">
    <location>
        <begin position="12"/>
        <end position="28"/>
    </location>
</feature>
<evidence type="ECO:0000313" key="2">
    <source>
        <dbReference type="EMBL" id="SUU88723.1"/>
    </source>
</evidence>